<dbReference type="EMBL" id="CAJVQB010007641">
    <property type="protein sequence ID" value="CAG8706737.1"/>
    <property type="molecule type" value="Genomic_DNA"/>
</dbReference>
<evidence type="ECO:0000256" key="1">
    <source>
        <dbReference type="SAM" id="Phobius"/>
    </source>
</evidence>
<keyword evidence="3" id="KW-1185">Reference proteome</keyword>
<keyword evidence="1" id="KW-0472">Membrane</keyword>
<evidence type="ECO:0000313" key="3">
    <source>
        <dbReference type="Proteomes" id="UP000789901"/>
    </source>
</evidence>
<keyword evidence="1" id="KW-0812">Transmembrane</keyword>
<comment type="caution">
    <text evidence="2">The sequence shown here is derived from an EMBL/GenBank/DDBJ whole genome shotgun (WGS) entry which is preliminary data.</text>
</comment>
<dbReference type="SUPFAM" id="SSF117281">
    <property type="entry name" value="Kelch motif"/>
    <property type="match status" value="1"/>
</dbReference>
<sequence>MSYLFSYFIVSLLFNYINFAHCWFFTDLTNFDGNTIIDSSKWVKVNNIPDYSISKSPFLGGNANDKLFFVTVSSIGTSARVYVDVFDTTLNKWVTNNSFTGKPSQFFEDFKSWTFDENTKKAYSLQEISGLIDIFDTVNLVWSNSSLIPQIYKTFAASSLSALYGPSQVLLSNGQILYFPNESSSTLYPTIDTTMTSILSYSIITNSWQFINSTGQITNKRSNYIAVSTLDGRVIIYGGTSNKLSATPSIAVLNTSNYMWSTPSEVNPVGPLTSHSATMVNNYMIAAFGINVTERNIDKQYNKNVYKLDISDPLTYKWSLLSYYNDNLTIPIPSLPPFATHGMPSTGSSNNSSSNSSSSNNILPIVTGIGAGVLLIGILSFGGFLLYKNTRSKTKYIPTP</sequence>
<accession>A0ABN7UZA8</accession>
<gene>
    <name evidence="2" type="ORF">GMARGA_LOCUS12491</name>
</gene>
<dbReference type="Proteomes" id="UP000789901">
    <property type="component" value="Unassembled WGS sequence"/>
</dbReference>
<dbReference type="InterPro" id="IPR015915">
    <property type="entry name" value="Kelch-typ_b-propeller"/>
</dbReference>
<name>A0ABN7UZA8_GIGMA</name>
<reference evidence="2 3" key="1">
    <citation type="submission" date="2021-06" db="EMBL/GenBank/DDBJ databases">
        <authorList>
            <person name="Kallberg Y."/>
            <person name="Tangrot J."/>
            <person name="Rosling A."/>
        </authorList>
    </citation>
    <scope>NUCLEOTIDE SEQUENCE [LARGE SCALE GENOMIC DNA]</scope>
    <source>
        <strain evidence="2 3">120-4 pot B 10/14</strain>
    </source>
</reference>
<keyword evidence="1" id="KW-1133">Transmembrane helix</keyword>
<feature type="non-terminal residue" evidence="2">
    <location>
        <position position="400"/>
    </location>
</feature>
<dbReference type="Gene3D" id="2.120.10.80">
    <property type="entry name" value="Kelch-type beta propeller"/>
    <property type="match status" value="1"/>
</dbReference>
<proteinExistence type="predicted"/>
<feature type="transmembrane region" description="Helical" evidence="1">
    <location>
        <begin position="362"/>
        <end position="387"/>
    </location>
</feature>
<organism evidence="2 3">
    <name type="scientific">Gigaspora margarita</name>
    <dbReference type="NCBI Taxonomy" id="4874"/>
    <lineage>
        <taxon>Eukaryota</taxon>
        <taxon>Fungi</taxon>
        <taxon>Fungi incertae sedis</taxon>
        <taxon>Mucoromycota</taxon>
        <taxon>Glomeromycotina</taxon>
        <taxon>Glomeromycetes</taxon>
        <taxon>Diversisporales</taxon>
        <taxon>Gigasporaceae</taxon>
        <taxon>Gigaspora</taxon>
    </lineage>
</organism>
<protein>
    <submittedName>
        <fullName evidence="2">44366_t:CDS:1</fullName>
    </submittedName>
</protein>
<evidence type="ECO:0000313" key="2">
    <source>
        <dbReference type="EMBL" id="CAG8706737.1"/>
    </source>
</evidence>